<evidence type="ECO:0000313" key="3">
    <source>
        <dbReference type="Proteomes" id="UP000002212"/>
    </source>
</evidence>
<dbReference type="PANTHER" id="PTHR22916">
    <property type="entry name" value="GLYCOSYLTRANSFERASE"/>
    <property type="match status" value="1"/>
</dbReference>
<dbReference type="Gene3D" id="3.90.550.10">
    <property type="entry name" value="Spore Coat Polysaccharide Biosynthesis Protein SpsA, Chain A"/>
    <property type="match status" value="1"/>
</dbReference>
<dbReference type="PANTHER" id="PTHR22916:SF67">
    <property type="entry name" value="COLANIC ACID BIOSYNTHESIS GLYCOSYL TRANSFERASE WCAE-RELATED"/>
    <property type="match status" value="1"/>
</dbReference>
<dbReference type="Proteomes" id="UP000002212">
    <property type="component" value="Plasmid pKNR"/>
</dbReference>
<dbReference type="OrthoDB" id="9788101at2"/>
<dbReference type="AlphaFoldDB" id="C1BED5"/>
<dbReference type="InterPro" id="IPR001173">
    <property type="entry name" value="Glyco_trans_2-like"/>
</dbReference>
<proteinExistence type="predicted"/>
<dbReference type="EMBL" id="AP011118">
    <property type="protein sequence ID" value="BAH56175.1"/>
    <property type="molecule type" value="Genomic_DNA"/>
</dbReference>
<keyword evidence="2" id="KW-0614">Plasmid</keyword>
<dbReference type="PATRIC" id="fig|632772.20.peg.7656"/>
<dbReference type="RefSeq" id="WP_012691900.1">
    <property type="nucleotide sequence ID" value="NC_012523.1"/>
</dbReference>
<feature type="domain" description="Glycosyltransferase 2-like" evidence="1">
    <location>
        <begin position="10"/>
        <end position="105"/>
    </location>
</feature>
<dbReference type="KEGG" id="rop:ROP_pKNR-00830"/>
<dbReference type="GO" id="GO:0016757">
    <property type="term" value="F:glycosyltransferase activity"/>
    <property type="evidence" value="ECO:0007669"/>
    <property type="project" value="UniProtKB-KW"/>
</dbReference>
<keyword evidence="2" id="KW-0808">Transferase</keyword>
<dbReference type="CDD" id="cd06433">
    <property type="entry name" value="GT_2_WfgS_like"/>
    <property type="match status" value="1"/>
</dbReference>
<dbReference type="InterPro" id="IPR029044">
    <property type="entry name" value="Nucleotide-diphossugar_trans"/>
</dbReference>
<geneLocation type="plasmid" evidence="2 3">
    <name>pKNR</name>
</geneLocation>
<organism evidence="2 3">
    <name type="scientific">Rhodococcus opacus (strain B4)</name>
    <dbReference type="NCBI Taxonomy" id="632772"/>
    <lineage>
        <taxon>Bacteria</taxon>
        <taxon>Bacillati</taxon>
        <taxon>Actinomycetota</taxon>
        <taxon>Actinomycetes</taxon>
        <taxon>Mycobacteriales</taxon>
        <taxon>Nocardiaceae</taxon>
        <taxon>Rhodococcus</taxon>
    </lineage>
</organism>
<dbReference type="CAZy" id="GT2">
    <property type="family name" value="Glycosyltransferase Family 2"/>
</dbReference>
<name>C1BED5_RHOOB</name>
<sequence>MSATTSPVLSVITVNYNDHDGLVETTESLTNQRDCTYEHVIVDGGSSDGSAEFIDNYRQRDSRVVAVSEPDDGIFDAMNKGIRMASGDVVVFMNAGDRFTDEETLSFVAADYQAVGWDWAYGCLRYMSEEGDVFGATVQAPFLQRRFEMGIRFVPHQATYLSLEFIRGLGGFDVDFGVACDQELAMRAALKSNPRVWVRFMSDFRVGGVHTDISFFEREDLWHRMRVKNGVALGDSAKLDRMASHAIAVGRTARSYAGSALRRA</sequence>
<keyword evidence="2" id="KW-0328">Glycosyltransferase</keyword>
<dbReference type="HOGENOM" id="CLU_025996_21_1_11"/>
<dbReference type="SUPFAM" id="SSF53448">
    <property type="entry name" value="Nucleotide-diphospho-sugar transferases"/>
    <property type="match status" value="1"/>
</dbReference>
<accession>C1BED5</accession>
<dbReference type="EC" id="2.4.-.-" evidence="2"/>
<evidence type="ECO:0000259" key="1">
    <source>
        <dbReference type="Pfam" id="PF00535"/>
    </source>
</evidence>
<gene>
    <name evidence="2" type="ordered locus">ROP_pKNR-00830</name>
</gene>
<protein>
    <submittedName>
        <fullName evidence="2">Putative glycosyltransferase</fullName>
        <ecNumber evidence="2">2.4.-.-</ecNumber>
    </submittedName>
</protein>
<reference evidence="2 3" key="1">
    <citation type="submission" date="2009-03" db="EMBL/GenBank/DDBJ databases">
        <title>Comparison of the complete genome sequences of Rhodococcus erythropolis PR4 and Rhodococcus opacus B4.</title>
        <authorList>
            <person name="Takarada H."/>
            <person name="Sekine M."/>
            <person name="Hosoyama A."/>
            <person name="Yamada R."/>
            <person name="Fujisawa T."/>
            <person name="Omata S."/>
            <person name="Shimizu A."/>
            <person name="Tsukatani N."/>
            <person name="Tanikawa S."/>
            <person name="Fujita N."/>
            <person name="Harayama S."/>
        </authorList>
    </citation>
    <scope>NUCLEOTIDE SEQUENCE [LARGE SCALE GENOMIC DNA]</scope>
    <source>
        <strain evidence="2 3">B4</strain>
        <plasmid evidence="2 3">pKNR</plasmid>
    </source>
</reference>
<evidence type="ECO:0000313" key="2">
    <source>
        <dbReference type="EMBL" id="BAH56175.1"/>
    </source>
</evidence>
<dbReference type="Pfam" id="PF00535">
    <property type="entry name" value="Glycos_transf_2"/>
    <property type="match status" value="1"/>
</dbReference>